<evidence type="ECO:0000259" key="9">
    <source>
        <dbReference type="Pfam" id="PF25000"/>
    </source>
</evidence>
<dbReference type="GO" id="GO:0046873">
    <property type="term" value="F:metal ion transmembrane transporter activity"/>
    <property type="evidence" value="ECO:0007669"/>
    <property type="project" value="InterPro"/>
</dbReference>
<evidence type="ECO:0000259" key="8">
    <source>
        <dbReference type="Pfam" id="PF06985"/>
    </source>
</evidence>
<dbReference type="SUPFAM" id="SSF144083">
    <property type="entry name" value="Magnesium transport protein CorA, transmembrane region"/>
    <property type="match status" value="1"/>
</dbReference>
<evidence type="ECO:0008006" key="12">
    <source>
        <dbReference type="Google" id="ProtNLM"/>
    </source>
</evidence>
<evidence type="ECO:0000313" key="11">
    <source>
        <dbReference type="Proteomes" id="UP000596902"/>
    </source>
</evidence>
<evidence type="ECO:0000256" key="2">
    <source>
        <dbReference type="ARBA" id="ARBA00004685"/>
    </source>
</evidence>
<dbReference type="PRINTS" id="PR00364">
    <property type="entry name" value="DISEASERSIST"/>
</dbReference>
<dbReference type="InterPro" id="IPR027417">
    <property type="entry name" value="P-loop_NTPase"/>
</dbReference>
<dbReference type="Pfam" id="PF01544">
    <property type="entry name" value="CorA"/>
    <property type="match status" value="1"/>
</dbReference>
<reference evidence="10" key="1">
    <citation type="submission" date="2020-01" db="EMBL/GenBank/DDBJ databases">
        <authorList>
            <person name="Feng Z.H.Z."/>
        </authorList>
    </citation>
    <scope>NUCLEOTIDE SEQUENCE</scope>
    <source>
        <strain evidence="10">CBS107.38</strain>
    </source>
</reference>
<dbReference type="GO" id="GO:0043531">
    <property type="term" value="F:ADP binding"/>
    <property type="evidence" value="ECO:0007669"/>
    <property type="project" value="InterPro"/>
</dbReference>
<feature type="domain" description="DUF7779" evidence="9">
    <location>
        <begin position="1204"/>
        <end position="1291"/>
    </location>
</feature>
<dbReference type="Gene3D" id="1.20.58.340">
    <property type="entry name" value="Magnesium transport protein CorA, transmembrane region"/>
    <property type="match status" value="1"/>
</dbReference>
<dbReference type="GeneID" id="62198264"/>
<keyword evidence="11" id="KW-1185">Reference proteome</keyword>
<dbReference type="InterPro" id="IPR045863">
    <property type="entry name" value="CorA_TM1_TM2"/>
</dbReference>
<keyword evidence="3" id="KW-0812">Transmembrane</keyword>
<keyword evidence="5" id="KW-0472">Membrane</keyword>
<gene>
    <name evidence="10" type="ORF">GT037_000039</name>
</gene>
<reference evidence="10" key="2">
    <citation type="submission" date="2020-08" db="EMBL/GenBank/DDBJ databases">
        <title>Draft Genome Sequence of Cumin Blight Pathogen Alternaria burnsii.</title>
        <authorList>
            <person name="Feng Z."/>
        </authorList>
    </citation>
    <scope>NUCLEOTIDE SEQUENCE</scope>
    <source>
        <strain evidence="10">CBS107.38</strain>
    </source>
</reference>
<evidence type="ECO:0000256" key="6">
    <source>
        <dbReference type="SAM" id="MobiDB-lite"/>
    </source>
</evidence>
<evidence type="ECO:0000256" key="5">
    <source>
        <dbReference type="ARBA" id="ARBA00023136"/>
    </source>
</evidence>
<feature type="domain" description="NB-ARC" evidence="7">
    <location>
        <begin position="976"/>
        <end position="1126"/>
    </location>
</feature>
<dbReference type="SUPFAM" id="SSF53474">
    <property type="entry name" value="alpha/beta-Hydrolases"/>
    <property type="match status" value="1"/>
</dbReference>
<dbReference type="InterPro" id="IPR056681">
    <property type="entry name" value="DUF7779"/>
</dbReference>
<dbReference type="Gene3D" id="3.40.50.300">
    <property type="entry name" value="P-loop containing nucleotide triphosphate hydrolases"/>
    <property type="match status" value="1"/>
</dbReference>
<dbReference type="GO" id="GO:0016020">
    <property type="term" value="C:membrane"/>
    <property type="evidence" value="ECO:0007669"/>
    <property type="project" value="UniProtKB-SubCell"/>
</dbReference>
<dbReference type="PANTHER" id="PTHR35205">
    <property type="entry name" value="NB-ARC AND TPR DOMAIN PROTEIN"/>
    <property type="match status" value="1"/>
</dbReference>
<feature type="region of interest" description="Disordered" evidence="6">
    <location>
        <begin position="1604"/>
        <end position="1642"/>
    </location>
</feature>
<dbReference type="InterPro" id="IPR002523">
    <property type="entry name" value="MgTranspt_CorA/ZnTranspt_ZntB"/>
</dbReference>
<sequence>MPDLEPPSEGSVSELMRKRVQSFTTEPLHSAAYLNDVVRYLGDKPPASARYRVPSPTPKESNFLYAYKIPESRLPQAISYSQASDFLTKNVNQADLDLLFFTGSPSSEWMEVLVDRLHVDVRFLHSHLDFIPNAQRDWHTGSNLPSRNRQDFRLLIPSIVFVGTEGNSLSVDQLHAARRSCASQLEKRANVLLSGGAKPHGQSIFRQVNVHRGDAIVVEQIISIAVTGIGKARKVIVWSDAGADAGDIPIPDTPDFKGHSPIPKPGNTSKTIEHCPIFFERDMSQSFGLQTAVDQNDNSRSTLQPLAVLPSRYGETMDWTTTRADPLLMLQELFYFQTAAACQYLDMLRKLISGWTAQLHPTGDSDPTMEFIIHFEYTKTVLVRWSTHFDMLLLRLEDHLSHDPELTPEQRRLRQTSFSPIKKDIEYLQKEAETLINLCESGKATIMSSFSVYASKRAQKESSLVTQLTKTTNRITLIFLPISLVTSVFGMNFKQLGQGPLSITLWAAVTSSAASVIIVPGVSADALDKHTCYHFEELMKNWCAAPNVWVYDHGVHLDTPQSWNPFCDCGEDLLSELLSLIEQQPQLEFVLIGHRLGAFILKKALLLAYRQKHHEQYISLFEALRTLIMIGEPYLDSEDRTQWSSLVQDSLESTKGSLPETFSVEALTCLKFIEEKFEQLQINSQFFQVSGKPSKRKGLHRTRLKAKNCVCDGSVNVRLWTTQDDDEAVIEGLENNSKCIFSSKSGWRGLLGLITAGEWVKERLPATEENAPLAVADVASTRTESVIMETAPCNPVNHAGATVTACTEAAVPPDVVSQASDKHISVESGNHVSGGHPITENGSRSMMVHQHSVETSPTAPSSVNSDHDLIGGRIDPLSECTDLYTSDIENVDRDMESPSILLRSTTSQSSTSKDLSSPDISHGIFVEAPNIARQRSRPLPLRLSLPPTCGFYFPRKDATTWLERLLFQESSGQGNQALMRNATTVAVLHGTAGVGKTQIALNFARSAQSRFDAVFWLRADSKQSILQSFHDIAIALRLINGRRNYSHTQSAGLVMEWLAKPETQWLLIFDNADEVDIIAPYIPESKNGATVITTRHPELRSPSATSPAFYHVQPLSITDSQSFLQRSTHLKLEDVNTEQGHELLRLLDGLPLALAVISSYIELRRLSIEDFWKIYEQKKKTGGHEASQMPSDASVVNNIWTPPLAKLSPDARRLMAVLSYMDPDAAHTSLVRAVFERTLSPEDSDSVDLRFIEASHDLANLALIDKPEGGTVFTMHRLMQMVTRQYISQNETREIYKALTYVWGTQWPSDRKFPNVLHGFWAEFDDIMNQLWRMTDHVSSSVLSLNALDEYIDESFPRTALGCIWYDRRVRKNNNDYRNLARCAAALIELPKMRLEDSGQPTSKVSYMPRRLVRINHRRQRWKLVDTGGRTLSYLALGLDFNCNEGDPVLTESNLHTFREGVALSQMPKSFRDACVFSGLCLTRYIWIDTLCIDQSNHEETACEVGNIANIYQSAAVTIFPHSQLKLQRNQVNWGRYDVLCGQSSLQKRLWHIQECLIRPNSLKSLASAVGPEVFANIEPYVESNVDAFSCSEFLSMSDTLAPQASGKTQPLLERPTKPSNDITLEPTEESSSSEKPNEDASHEPYAIATAWSCINEGVEDYSHNNKLRAVTKLVRARELIKAPCMASYDALRVDLQAATYLARIFLTDGSAEAAMDLLNNVKVSKEIGESRENNFATIMAQLRIVKGDVFIASGNTSDALNTYRKNIDAIDEDQEGDIADLAAISKLRLSNCNMTQSDWKGAHALIKEVTTHFEEQDSKQGQAQYARALYHQAVLYKGENKEKFRKRSMAAARQALEELCEEHDLDMPATNRELERDDFETVIELGFL</sequence>
<comment type="pathway">
    <text evidence="2">Mycotoxin biosynthesis.</text>
</comment>
<dbReference type="InterPro" id="IPR002182">
    <property type="entry name" value="NB-ARC"/>
</dbReference>
<evidence type="ECO:0000313" key="10">
    <source>
        <dbReference type="EMBL" id="KAF7681063.1"/>
    </source>
</evidence>
<evidence type="ECO:0000256" key="3">
    <source>
        <dbReference type="ARBA" id="ARBA00022692"/>
    </source>
</evidence>
<dbReference type="PANTHER" id="PTHR35205:SF1">
    <property type="entry name" value="ZU5 DOMAIN-CONTAINING PROTEIN"/>
    <property type="match status" value="1"/>
</dbReference>
<protein>
    <recommendedName>
        <fullName evidence="12">Heterokaryon incompatibility domain-containing protein</fullName>
    </recommendedName>
</protein>
<accession>A0A8H7BGB8</accession>
<dbReference type="RefSeq" id="XP_038790942.1">
    <property type="nucleotide sequence ID" value="XM_038925086.1"/>
</dbReference>
<keyword evidence="4" id="KW-1133">Transmembrane helix</keyword>
<dbReference type="Proteomes" id="UP000596902">
    <property type="component" value="Unassembled WGS sequence"/>
</dbReference>
<dbReference type="InterPro" id="IPR010730">
    <property type="entry name" value="HET"/>
</dbReference>
<dbReference type="EMBL" id="JAAABM010000001">
    <property type="protein sequence ID" value="KAF7681063.1"/>
    <property type="molecule type" value="Genomic_DNA"/>
</dbReference>
<name>A0A8H7BGB8_9PLEO</name>
<evidence type="ECO:0000259" key="7">
    <source>
        <dbReference type="Pfam" id="PF00931"/>
    </source>
</evidence>
<dbReference type="Pfam" id="PF25000">
    <property type="entry name" value="DUF7779"/>
    <property type="match status" value="1"/>
</dbReference>
<evidence type="ECO:0000256" key="4">
    <source>
        <dbReference type="ARBA" id="ARBA00022989"/>
    </source>
</evidence>
<dbReference type="SUPFAM" id="SSF52540">
    <property type="entry name" value="P-loop containing nucleoside triphosphate hydrolases"/>
    <property type="match status" value="1"/>
</dbReference>
<evidence type="ECO:0000256" key="1">
    <source>
        <dbReference type="ARBA" id="ARBA00004141"/>
    </source>
</evidence>
<organism evidence="10 11">
    <name type="scientific">Alternaria burnsii</name>
    <dbReference type="NCBI Taxonomy" id="1187904"/>
    <lineage>
        <taxon>Eukaryota</taxon>
        <taxon>Fungi</taxon>
        <taxon>Dikarya</taxon>
        <taxon>Ascomycota</taxon>
        <taxon>Pezizomycotina</taxon>
        <taxon>Dothideomycetes</taxon>
        <taxon>Pleosporomycetidae</taxon>
        <taxon>Pleosporales</taxon>
        <taxon>Pleosporineae</taxon>
        <taxon>Pleosporaceae</taxon>
        <taxon>Alternaria</taxon>
        <taxon>Alternaria sect. Alternaria</taxon>
    </lineage>
</organism>
<comment type="subcellular location">
    <subcellularLocation>
        <location evidence="1">Membrane</location>
        <topology evidence="1">Multi-pass membrane protein</topology>
    </subcellularLocation>
</comment>
<dbReference type="Pfam" id="PF00931">
    <property type="entry name" value="NB-ARC"/>
    <property type="match status" value="1"/>
</dbReference>
<comment type="caution">
    <text evidence="10">The sequence shown here is derived from an EMBL/GenBank/DDBJ whole genome shotgun (WGS) entry which is preliminary data.</text>
</comment>
<dbReference type="Pfam" id="PF06985">
    <property type="entry name" value="HET"/>
    <property type="match status" value="1"/>
</dbReference>
<dbReference type="InterPro" id="IPR029058">
    <property type="entry name" value="AB_hydrolase_fold"/>
</dbReference>
<proteinExistence type="predicted"/>
<feature type="domain" description="Heterokaryon incompatibility" evidence="8">
    <location>
        <begin position="1459"/>
        <end position="1521"/>
    </location>
</feature>